<proteinExistence type="inferred from homology"/>
<keyword evidence="4" id="KW-1185">Reference proteome</keyword>
<evidence type="ECO:0000313" key="4">
    <source>
        <dbReference type="Proteomes" id="UP000533598"/>
    </source>
</evidence>
<dbReference type="AlphaFoldDB" id="A0A7W7CCN1"/>
<dbReference type="Proteomes" id="UP000533598">
    <property type="component" value="Unassembled WGS sequence"/>
</dbReference>
<comment type="caution">
    <text evidence="3">The sequence shown here is derived from an EMBL/GenBank/DDBJ whole genome shotgun (WGS) entry which is preliminary data.</text>
</comment>
<dbReference type="PANTHER" id="PTHR43747">
    <property type="entry name" value="FAD-BINDING PROTEIN"/>
    <property type="match status" value="1"/>
</dbReference>
<dbReference type="InterPro" id="IPR036188">
    <property type="entry name" value="FAD/NAD-bd_sf"/>
</dbReference>
<dbReference type="Gene3D" id="3.50.50.60">
    <property type="entry name" value="FAD/NAD(P)-binding domain"/>
    <property type="match status" value="1"/>
</dbReference>
<reference evidence="3 4" key="1">
    <citation type="submission" date="2020-08" db="EMBL/GenBank/DDBJ databases">
        <title>Sequencing the genomes of 1000 actinobacteria strains.</title>
        <authorList>
            <person name="Klenk H.-P."/>
        </authorList>
    </citation>
    <scope>NUCLEOTIDE SEQUENCE [LARGE SCALE GENOMIC DNA]</scope>
    <source>
        <strain evidence="3 4">DSM 44230</strain>
    </source>
</reference>
<dbReference type="EMBL" id="JACHMH010000001">
    <property type="protein sequence ID" value="MBB4678587.1"/>
    <property type="molecule type" value="Genomic_DNA"/>
</dbReference>
<name>A0A7W7CCN1_9PSEU</name>
<sequence length="449" mass="49734">MADARHDHAVVIGAGIAGLLAARVLADHFTTVTLLERDLLPDEPASRPGTPQARHPHSLLTRGAEVFESLFPGLREELRAGGAPVIDFCQDVRFRFATGLAPQPASGILAQPVSRPLLEHLLRQRVRALGPVTIRSGCQVTALLPDHTGRRVRGVRVLARGHRPFQATTITARLVVDASGRSSRLPAWLADLGLPLPHQRTVDPGVGYATRVYLPRPGAATGHQHLVQPLRHPDARHGCFATTVENGHLLVALHAAHERPPRTDEEFTAFVATLDRGLAEATAARQPAPSIARYSYAVNRRVHYHRLRRWPDGLLALGDAVCAFNPIYGQGMAVAAMEAQLLEEMLTRQPSLDGLPRRFQRRLARLTRAPWLLASSADRCWQPGRPSLAARVARWYLRRLQRLIPSSPTVFLRFARVLNMLDSPAALAHPSVLWRVLLDHRRQPRRRQP</sequence>
<feature type="domain" description="FAD-binding" evidence="2">
    <location>
        <begin position="9"/>
        <end position="345"/>
    </location>
</feature>
<dbReference type="InterPro" id="IPR050816">
    <property type="entry name" value="Flavin-dep_Halogenase_NPB"/>
</dbReference>
<dbReference type="PANTHER" id="PTHR43747:SF1">
    <property type="entry name" value="SLR1998 PROTEIN"/>
    <property type="match status" value="1"/>
</dbReference>
<dbReference type="GO" id="GO:0071949">
    <property type="term" value="F:FAD binding"/>
    <property type="evidence" value="ECO:0007669"/>
    <property type="project" value="InterPro"/>
</dbReference>
<gene>
    <name evidence="3" type="ORF">HNR67_004705</name>
</gene>
<dbReference type="SUPFAM" id="SSF51905">
    <property type="entry name" value="FAD/NAD(P)-binding domain"/>
    <property type="match status" value="1"/>
</dbReference>
<evidence type="ECO:0000256" key="1">
    <source>
        <dbReference type="ARBA" id="ARBA00038396"/>
    </source>
</evidence>
<accession>A0A7W7CCN1</accession>
<evidence type="ECO:0000313" key="3">
    <source>
        <dbReference type="EMBL" id="MBB4678587.1"/>
    </source>
</evidence>
<protein>
    <submittedName>
        <fullName evidence="3">2-polyprenyl-6-methoxyphenol hydroxylase-like FAD-dependent oxidoreductase</fullName>
    </submittedName>
</protein>
<dbReference type="Pfam" id="PF01494">
    <property type="entry name" value="FAD_binding_3"/>
    <property type="match status" value="1"/>
</dbReference>
<dbReference type="InterPro" id="IPR002938">
    <property type="entry name" value="FAD-bd"/>
</dbReference>
<dbReference type="PRINTS" id="PR00420">
    <property type="entry name" value="RNGMNOXGNASE"/>
</dbReference>
<organism evidence="3 4">
    <name type="scientific">Crossiella cryophila</name>
    <dbReference type="NCBI Taxonomy" id="43355"/>
    <lineage>
        <taxon>Bacteria</taxon>
        <taxon>Bacillati</taxon>
        <taxon>Actinomycetota</taxon>
        <taxon>Actinomycetes</taxon>
        <taxon>Pseudonocardiales</taxon>
        <taxon>Pseudonocardiaceae</taxon>
        <taxon>Crossiella</taxon>
    </lineage>
</organism>
<comment type="similarity">
    <text evidence="1">Belongs to the flavin-dependent halogenase family. Bacterial tryptophan halogenase subfamily.</text>
</comment>
<evidence type="ECO:0000259" key="2">
    <source>
        <dbReference type="Pfam" id="PF01494"/>
    </source>
</evidence>
<dbReference type="RefSeq" id="WP_185004436.1">
    <property type="nucleotide sequence ID" value="NZ_BAAAUI010000090.1"/>
</dbReference>